<keyword evidence="2" id="KW-0560">Oxidoreductase</keyword>
<dbReference type="InterPro" id="IPR002347">
    <property type="entry name" value="SDR_fam"/>
</dbReference>
<evidence type="ECO:0000256" key="2">
    <source>
        <dbReference type="ARBA" id="ARBA00023002"/>
    </source>
</evidence>
<dbReference type="RefSeq" id="XP_070895430.1">
    <property type="nucleotide sequence ID" value="XM_071046636.1"/>
</dbReference>
<dbReference type="PANTHER" id="PTHR43157:SF31">
    <property type="entry name" value="PHOSPHATIDYLINOSITOL-GLYCAN BIOSYNTHESIS CLASS F PROTEIN"/>
    <property type="match status" value="1"/>
</dbReference>
<keyword evidence="4" id="KW-1185">Reference proteome</keyword>
<name>A0ABR4JSR1_9EURO</name>
<evidence type="ECO:0000313" key="4">
    <source>
        <dbReference type="Proteomes" id="UP001610444"/>
    </source>
</evidence>
<sequence length="114" mass="12412">MASFAFANLNPTNYLGGVSFRPERDIPDLGGKVVLVTGGNAGLGKETIRQLLQHNPAHIILAARSERKAQAALDELKASVRKAKINRPSLCHDKPVWLRSRGGSASWVDHIHKP</sequence>
<comment type="similarity">
    <text evidence="1">Belongs to the short-chain dehydrogenases/reductases (SDR) family.</text>
</comment>
<reference evidence="3 4" key="1">
    <citation type="submission" date="2024-07" db="EMBL/GenBank/DDBJ databases">
        <title>Section-level genome sequencing and comparative genomics of Aspergillus sections Usti and Cavernicolus.</title>
        <authorList>
            <consortium name="Lawrence Berkeley National Laboratory"/>
            <person name="Nybo J.L."/>
            <person name="Vesth T.C."/>
            <person name="Theobald S."/>
            <person name="Frisvad J.C."/>
            <person name="Larsen T.O."/>
            <person name="Kjaerboelling I."/>
            <person name="Rothschild-Mancinelli K."/>
            <person name="Lyhne E.K."/>
            <person name="Kogle M.E."/>
            <person name="Barry K."/>
            <person name="Clum A."/>
            <person name="Na H."/>
            <person name="Ledsgaard L."/>
            <person name="Lin J."/>
            <person name="Lipzen A."/>
            <person name="Kuo A."/>
            <person name="Riley R."/>
            <person name="Mondo S."/>
            <person name="LaButti K."/>
            <person name="Haridas S."/>
            <person name="Pangalinan J."/>
            <person name="Salamov A.A."/>
            <person name="Simmons B.A."/>
            <person name="Magnuson J.K."/>
            <person name="Chen J."/>
            <person name="Drula E."/>
            <person name="Henrissat B."/>
            <person name="Wiebenga A."/>
            <person name="Lubbers R.J."/>
            <person name="Gomes A.C."/>
            <person name="Macurrencykelacurrency M.R."/>
            <person name="Stajich J."/>
            <person name="Grigoriev I.V."/>
            <person name="Mortensen U.H."/>
            <person name="De vries R.P."/>
            <person name="Baker S.E."/>
            <person name="Andersen M.R."/>
        </authorList>
    </citation>
    <scope>NUCLEOTIDE SEQUENCE [LARGE SCALE GENOMIC DNA]</scope>
    <source>
        <strain evidence="3 4">CBS 756.74</strain>
    </source>
</reference>
<proteinExistence type="inferred from homology"/>
<dbReference type="Gene3D" id="3.40.50.720">
    <property type="entry name" value="NAD(P)-binding Rossmann-like Domain"/>
    <property type="match status" value="1"/>
</dbReference>
<dbReference type="PANTHER" id="PTHR43157">
    <property type="entry name" value="PHOSPHATIDYLINOSITOL-GLYCAN BIOSYNTHESIS CLASS F PROTEIN-RELATED"/>
    <property type="match status" value="1"/>
</dbReference>
<dbReference type="SUPFAM" id="SSF51735">
    <property type="entry name" value="NAD(P)-binding Rossmann-fold domains"/>
    <property type="match status" value="1"/>
</dbReference>
<dbReference type="Pfam" id="PF00106">
    <property type="entry name" value="adh_short"/>
    <property type="match status" value="1"/>
</dbReference>
<evidence type="ECO:0000256" key="1">
    <source>
        <dbReference type="ARBA" id="ARBA00006484"/>
    </source>
</evidence>
<dbReference type="InterPro" id="IPR036291">
    <property type="entry name" value="NAD(P)-bd_dom_sf"/>
</dbReference>
<dbReference type="Proteomes" id="UP001610444">
    <property type="component" value="Unassembled WGS sequence"/>
</dbReference>
<accession>A0ABR4JSR1</accession>
<gene>
    <name evidence="3" type="ORF">BJX68DRAFT_270388</name>
</gene>
<evidence type="ECO:0000313" key="3">
    <source>
        <dbReference type="EMBL" id="KAL2843063.1"/>
    </source>
</evidence>
<dbReference type="GeneID" id="98161800"/>
<protein>
    <submittedName>
        <fullName evidence="3">Uncharacterized protein</fullName>
    </submittedName>
</protein>
<comment type="caution">
    <text evidence="3">The sequence shown here is derived from an EMBL/GenBank/DDBJ whole genome shotgun (WGS) entry which is preliminary data.</text>
</comment>
<dbReference type="EMBL" id="JBFXLR010000048">
    <property type="protein sequence ID" value="KAL2843063.1"/>
    <property type="molecule type" value="Genomic_DNA"/>
</dbReference>
<organism evidence="3 4">
    <name type="scientific">Aspergillus pseudodeflectus</name>
    <dbReference type="NCBI Taxonomy" id="176178"/>
    <lineage>
        <taxon>Eukaryota</taxon>
        <taxon>Fungi</taxon>
        <taxon>Dikarya</taxon>
        <taxon>Ascomycota</taxon>
        <taxon>Pezizomycotina</taxon>
        <taxon>Eurotiomycetes</taxon>
        <taxon>Eurotiomycetidae</taxon>
        <taxon>Eurotiales</taxon>
        <taxon>Aspergillaceae</taxon>
        <taxon>Aspergillus</taxon>
        <taxon>Aspergillus subgen. Nidulantes</taxon>
    </lineage>
</organism>